<feature type="signal peptide" evidence="1">
    <location>
        <begin position="1"/>
        <end position="20"/>
    </location>
</feature>
<gene>
    <name evidence="2" type="ORF">IQ22_04296</name>
</gene>
<keyword evidence="1" id="KW-0732">Signal</keyword>
<feature type="chain" id="PRO_5021942496" description="DUF3299 domain-containing protein" evidence="1">
    <location>
        <begin position="21"/>
        <end position="183"/>
    </location>
</feature>
<evidence type="ECO:0000313" key="3">
    <source>
        <dbReference type="Proteomes" id="UP000316905"/>
    </source>
</evidence>
<accession>A0A562PTL8</accession>
<sequence length="183" mass="20258">MRYRFLAILLIVLSCSSAYAQKGEPPETDWLALMPMADRKALEDMPEITHDTPEAPGGFNNLGGLKQKDNSLPEVMHSTRTVAALNGKTIRLGGYPVPLESNAKGDFVEFFLVPYPGACIHVPPPPPNQIILVRYPKGIPLPDIYEPYWVIGPLKIEKTENDLAEASYTLDATKVRKVEEADL</sequence>
<dbReference type="RefSeq" id="WP_145145623.1">
    <property type="nucleotide sequence ID" value="NZ_VLKY01000023.1"/>
</dbReference>
<dbReference type="Pfam" id="PF11736">
    <property type="entry name" value="DUF3299"/>
    <property type="match status" value="1"/>
</dbReference>
<evidence type="ECO:0008006" key="4">
    <source>
        <dbReference type="Google" id="ProtNLM"/>
    </source>
</evidence>
<dbReference type="InterPro" id="IPR021727">
    <property type="entry name" value="DUF3299"/>
</dbReference>
<dbReference type="AlphaFoldDB" id="A0A562PTL8"/>
<dbReference type="Proteomes" id="UP000316905">
    <property type="component" value="Unassembled WGS sequence"/>
</dbReference>
<evidence type="ECO:0000256" key="1">
    <source>
        <dbReference type="SAM" id="SignalP"/>
    </source>
</evidence>
<dbReference type="PROSITE" id="PS51257">
    <property type="entry name" value="PROKAR_LIPOPROTEIN"/>
    <property type="match status" value="1"/>
</dbReference>
<dbReference type="EMBL" id="VLKY01000023">
    <property type="protein sequence ID" value="TWI47784.1"/>
    <property type="molecule type" value="Genomic_DNA"/>
</dbReference>
<reference evidence="2 3" key="1">
    <citation type="journal article" date="2015" name="Stand. Genomic Sci.">
        <title>Genomic Encyclopedia of Bacterial and Archaeal Type Strains, Phase III: the genomes of soil and plant-associated and newly described type strains.</title>
        <authorList>
            <person name="Whitman W.B."/>
            <person name="Woyke T."/>
            <person name="Klenk H.P."/>
            <person name="Zhou Y."/>
            <person name="Lilburn T.G."/>
            <person name="Beck B.J."/>
            <person name="De Vos P."/>
            <person name="Vandamme P."/>
            <person name="Eisen J.A."/>
            <person name="Garrity G."/>
            <person name="Hugenholtz P."/>
            <person name="Kyrpides N.C."/>
        </authorList>
    </citation>
    <scope>NUCLEOTIDE SEQUENCE [LARGE SCALE GENOMIC DNA]</scope>
    <source>
        <strain evidence="2 3">CGMCC 1.6858</strain>
    </source>
</reference>
<name>A0A562PTL8_9PSED</name>
<dbReference type="Gene3D" id="2.40.50.870">
    <property type="entry name" value="Protein of unknown function (DUF3299)"/>
    <property type="match status" value="1"/>
</dbReference>
<keyword evidence="3" id="KW-1185">Reference proteome</keyword>
<proteinExistence type="predicted"/>
<comment type="caution">
    <text evidence="2">The sequence shown here is derived from an EMBL/GenBank/DDBJ whole genome shotgun (WGS) entry which is preliminary data.</text>
</comment>
<protein>
    <recommendedName>
        <fullName evidence="4">DUF3299 domain-containing protein</fullName>
    </recommendedName>
</protein>
<organism evidence="2 3">
    <name type="scientific">Pseudomonas duriflava</name>
    <dbReference type="NCBI Taxonomy" id="459528"/>
    <lineage>
        <taxon>Bacteria</taxon>
        <taxon>Pseudomonadati</taxon>
        <taxon>Pseudomonadota</taxon>
        <taxon>Gammaproteobacteria</taxon>
        <taxon>Pseudomonadales</taxon>
        <taxon>Pseudomonadaceae</taxon>
        <taxon>Pseudomonas</taxon>
    </lineage>
</organism>
<dbReference type="OrthoDB" id="9784998at2"/>
<evidence type="ECO:0000313" key="2">
    <source>
        <dbReference type="EMBL" id="TWI47784.1"/>
    </source>
</evidence>